<dbReference type="Pfam" id="PF00808">
    <property type="entry name" value="CBFD_NFYB_HMF"/>
    <property type="match status" value="1"/>
</dbReference>
<sequence length="87" mass="9872">MEEKQILSAQRVATIMQSQLDSTLSLGPEAVDIMVALAETFCEDLTRKGEVISNQWGRIKMIRSDIVQAIEQNEHFDFLVPLVLEPR</sequence>
<keyword evidence="3" id="KW-1185">Reference proteome</keyword>
<proteinExistence type="predicted"/>
<dbReference type="Gene3D" id="1.10.20.10">
    <property type="entry name" value="Histone, subunit A"/>
    <property type="match status" value="1"/>
</dbReference>
<comment type="caution">
    <text evidence="2">The sequence shown here is derived from an EMBL/GenBank/DDBJ whole genome shotgun (WGS) entry which is preliminary data.</text>
</comment>
<dbReference type="InterPro" id="IPR003958">
    <property type="entry name" value="CBFA_NFYB_domain"/>
</dbReference>
<organism evidence="2 3">
    <name type="scientific">Paratrimastix pyriformis</name>
    <dbReference type="NCBI Taxonomy" id="342808"/>
    <lineage>
        <taxon>Eukaryota</taxon>
        <taxon>Metamonada</taxon>
        <taxon>Preaxostyla</taxon>
        <taxon>Paratrimastigidae</taxon>
        <taxon>Paratrimastix</taxon>
    </lineage>
</organism>
<dbReference type="EMBL" id="JAPMOS010000029">
    <property type="protein sequence ID" value="KAJ4458413.1"/>
    <property type="molecule type" value="Genomic_DNA"/>
</dbReference>
<dbReference type="SUPFAM" id="SSF47113">
    <property type="entry name" value="Histone-fold"/>
    <property type="match status" value="1"/>
</dbReference>
<feature type="domain" description="Transcription factor CBF/NF-Y/archaeal histone" evidence="1">
    <location>
        <begin position="9"/>
        <end position="69"/>
    </location>
</feature>
<evidence type="ECO:0000313" key="3">
    <source>
        <dbReference type="Proteomes" id="UP001141327"/>
    </source>
</evidence>
<gene>
    <name evidence="2" type="ORF">PAPYR_5798</name>
</gene>
<protein>
    <recommendedName>
        <fullName evidence="1">Transcription factor CBF/NF-Y/archaeal histone domain-containing protein</fullName>
    </recommendedName>
</protein>
<reference evidence="2" key="1">
    <citation type="journal article" date="2022" name="bioRxiv">
        <title>Genomics of Preaxostyla Flagellates Illuminates Evolutionary Transitions and the Path Towards Mitochondrial Loss.</title>
        <authorList>
            <person name="Novak L.V.F."/>
            <person name="Treitli S.C."/>
            <person name="Pyrih J."/>
            <person name="Halakuc P."/>
            <person name="Pipaliya S.V."/>
            <person name="Vacek V."/>
            <person name="Brzon O."/>
            <person name="Soukal P."/>
            <person name="Eme L."/>
            <person name="Dacks J.B."/>
            <person name="Karnkowska A."/>
            <person name="Elias M."/>
            <person name="Hampl V."/>
        </authorList>
    </citation>
    <scope>NUCLEOTIDE SEQUENCE</scope>
    <source>
        <strain evidence="2">RCP-MX</strain>
    </source>
</reference>
<name>A0ABQ8UGN0_9EUKA</name>
<evidence type="ECO:0000259" key="1">
    <source>
        <dbReference type="Pfam" id="PF00808"/>
    </source>
</evidence>
<accession>A0ABQ8UGN0</accession>
<dbReference type="Proteomes" id="UP001141327">
    <property type="component" value="Unassembled WGS sequence"/>
</dbReference>
<dbReference type="InterPro" id="IPR009072">
    <property type="entry name" value="Histone-fold"/>
</dbReference>
<evidence type="ECO:0000313" key="2">
    <source>
        <dbReference type="EMBL" id="KAJ4458413.1"/>
    </source>
</evidence>